<dbReference type="Proteomes" id="UP000298138">
    <property type="component" value="Unassembled WGS sequence"/>
</dbReference>
<feature type="repeat" description="PPR" evidence="5">
    <location>
        <begin position="529"/>
        <end position="563"/>
    </location>
</feature>
<evidence type="ECO:0000256" key="6">
    <source>
        <dbReference type="SAM" id="MobiDB-lite"/>
    </source>
</evidence>
<feature type="repeat" description="PPR" evidence="5">
    <location>
        <begin position="635"/>
        <end position="669"/>
    </location>
</feature>
<evidence type="ECO:0000313" key="8">
    <source>
        <dbReference type="Proteomes" id="UP000298138"/>
    </source>
</evidence>
<feature type="compositionally biased region" description="Basic and acidic residues" evidence="6">
    <location>
        <begin position="1153"/>
        <end position="1164"/>
    </location>
</feature>
<feature type="region of interest" description="Disordered" evidence="6">
    <location>
        <begin position="1237"/>
        <end position="1270"/>
    </location>
</feature>
<dbReference type="Pfam" id="PF13041">
    <property type="entry name" value="PPR_2"/>
    <property type="match status" value="2"/>
</dbReference>
<feature type="region of interest" description="Disordered" evidence="6">
    <location>
        <begin position="1101"/>
        <end position="1164"/>
    </location>
</feature>
<feature type="compositionally biased region" description="Basic and acidic residues" evidence="6">
    <location>
        <begin position="1187"/>
        <end position="1208"/>
    </location>
</feature>
<feature type="compositionally biased region" description="Basic and acidic residues" evidence="6">
    <location>
        <begin position="1243"/>
        <end position="1260"/>
    </location>
</feature>
<dbReference type="Pfam" id="PF01535">
    <property type="entry name" value="PPR"/>
    <property type="match status" value="2"/>
</dbReference>
<dbReference type="InParanoid" id="A0A4S2MS82"/>
<sequence length="1345" mass="155183">MLERVAVRHLESGGKCLIRGGRLRARALPSSFWTHGTTEIDSSSATLAGLCLDPGECNSSADDPAAPPSLASDGRPESMGLDFLYPAKTLDYLYHLVTATVPRRATSATPFSSMAVRPVRCNFSPARTYATKAGGGVGVRPLSTVHGADGEHAIHTLQDLKDSGLEGKFDLAWNLYHSFFYHRPWERDFLCRYLLNSPDQREHLRLLEFCLSERPYRRTPCMDETICILHLRGGDQAAAWKHLEEVAQRTKEPEYRGFEYYLAYHIEKKEWKEVFRAYALLRSFHGTPYDDTINFPTVFSDMRRSIVPSKILEINRNLAWVIYDWVRALPPPSPTDPFALFIEDVAEDLIKSCLYHFTRWGSLWTPGSEKFWQICHDRNWEVSSSNWQRMLAYLAFNQREDWFIKLYSIYRETQQPDEAKLKILNDVLDILGHRKEFQAMQMVMEDIFLLEEKSRPNRITYNIVMKHLANLGAAAAVEEIFKLYRTRFHAISRAKDFAHLLQAYSKRGEINEVNRWFNDMSEKYRIEPDTLCYNILITAYGKAGDLDAAFFRIEEMLEKGISPDIYSYTSLMEGAANKGDIRTTEGLLDIIQRMTMVPNIRWYRILASCYVKAGQLERARQVIRTVLEDVPDQTPTSVYTVVIAGYVNARRFSEADELFLEMAQLGIPFNNITYGVLMHSLCLNSQPEVAEQTLDYMGEVGLDVTATEYSTVIAGYARIGNDVKAIELYKTMLDRGVQQNFGSLALLIRIVAQMERKQKRHDHILVLSEAEQVLEDVMVNFADYVDLSSSAAPKSAIPPWIFTPLMSIYTKHGAINRSLAIFEKFVDIAVSKRPQGAEPNLYMFELMMAVYQASGQVDAVQNLWKSLRRRARRYFEIMTDNGDWQVLPQNRQKLCPGLRYIMQTYVVRQEWEAVDREIENLAELGYELDNVNWNDYIQAVCQSGDVIKAVLICEKNLMNEWETMRPYYIAASQDERKAMVSAQIKLPERRPFFRTLETIASTLKQLSDRRIAGDIHAYRNLEEVERVAPATLEAVESLANLNERIQKDMMYRMQRQAFRGLDYTDTEPPPQERQMGQWDEEPERTELEDAEHFADLEREYLQSPGQPPELSETSGERIHGSMFSNPYQQHFPHEEELYENPIQSSPRRGKPGRYHDPNRPPKALEEAEFRAKFGAVKKEKEVEKFLEKTPQKPLLDRELPTAEEDSHVYQDNWSGRGTKARVVYRKGEERDGPIVVKKKKYRKPEPAEMEVKEVKEHMVEEEGEEEGFDAEYQRLLREQEEELLREMRELEMAKETSGSSSSEEEDVEEHNATAPSSAQLTAAETEVKTETETENEVENETEKKE</sequence>
<dbReference type="NCBIfam" id="TIGR00756">
    <property type="entry name" value="PPR"/>
    <property type="match status" value="3"/>
</dbReference>
<dbReference type="PROSITE" id="PS51375">
    <property type="entry name" value="PPR"/>
    <property type="match status" value="4"/>
</dbReference>
<name>A0A4S2MS82_9PEZI</name>
<dbReference type="InterPro" id="IPR011990">
    <property type="entry name" value="TPR-like_helical_dom_sf"/>
</dbReference>
<reference evidence="7 8" key="1">
    <citation type="submission" date="2019-04" db="EMBL/GenBank/DDBJ databases">
        <title>Comparative genomics and transcriptomics to analyze fruiting body development in filamentous ascomycetes.</title>
        <authorList>
            <consortium name="DOE Joint Genome Institute"/>
            <person name="Lutkenhaus R."/>
            <person name="Traeger S."/>
            <person name="Breuer J."/>
            <person name="Kuo A."/>
            <person name="Lipzen A."/>
            <person name="Pangilinan J."/>
            <person name="Dilworth D."/>
            <person name="Sandor L."/>
            <person name="Poggeler S."/>
            <person name="Barry K."/>
            <person name="Grigoriev I.V."/>
            <person name="Nowrousian M."/>
        </authorList>
    </citation>
    <scope>NUCLEOTIDE SEQUENCE [LARGE SCALE GENOMIC DNA]</scope>
    <source>
        <strain evidence="7 8">CBS 389.68</strain>
    </source>
</reference>
<dbReference type="EMBL" id="ML220140">
    <property type="protein sequence ID" value="TGZ78528.1"/>
    <property type="molecule type" value="Genomic_DNA"/>
</dbReference>
<feature type="region of interest" description="Disordered" evidence="6">
    <location>
        <begin position="1187"/>
        <end position="1213"/>
    </location>
</feature>
<evidence type="ECO:0000256" key="3">
    <source>
        <dbReference type="ARBA" id="ARBA00044493"/>
    </source>
</evidence>
<dbReference type="InterPro" id="IPR002885">
    <property type="entry name" value="PPR_rpt"/>
</dbReference>
<dbReference type="SUPFAM" id="SSF81901">
    <property type="entry name" value="HCP-like"/>
    <property type="match status" value="1"/>
</dbReference>
<dbReference type="Gene3D" id="1.25.40.10">
    <property type="entry name" value="Tetratricopeptide repeat domain"/>
    <property type="match status" value="2"/>
</dbReference>
<keyword evidence="2" id="KW-0677">Repeat</keyword>
<feature type="repeat" description="PPR" evidence="5">
    <location>
        <begin position="670"/>
        <end position="704"/>
    </location>
</feature>
<dbReference type="STRING" id="341454.A0A4S2MS82"/>
<evidence type="ECO:0000313" key="7">
    <source>
        <dbReference type="EMBL" id="TGZ78528.1"/>
    </source>
</evidence>
<gene>
    <name evidence="7" type="ORF">EX30DRAFT_134812</name>
</gene>
<dbReference type="PANTHER" id="PTHR47936:SF1">
    <property type="entry name" value="PENTATRICOPEPTIDE REPEAT-CONTAINING PROTEIN GUN1, CHLOROPLASTIC"/>
    <property type="match status" value="1"/>
</dbReference>
<keyword evidence="8" id="KW-1185">Reference proteome</keyword>
<dbReference type="OrthoDB" id="185373at2759"/>
<evidence type="ECO:0000256" key="4">
    <source>
        <dbReference type="ARBA" id="ARBA00044511"/>
    </source>
</evidence>
<dbReference type="PANTHER" id="PTHR47936">
    <property type="entry name" value="PPR_LONG DOMAIN-CONTAINING PROTEIN"/>
    <property type="match status" value="1"/>
</dbReference>
<comment type="similarity">
    <text evidence="1">Belongs to the CCM1 family.</text>
</comment>
<feature type="compositionally biased region" description="Basic and acidic residues" evidence="6">
    <location>
        <begin position="1283"/>
        <end position="1294"/>
    </location>
</feature>
<protein>
    <submittedName>
        <fullName evidence="7">TPR-like protein</fullName>
    </submittedName>
</protein>
<comment type="subunit">
    <text evidence="4">Binds to mitochondrial small subunit 15S rRNA.</text>
</comment>
<feature type="region of interest" description="Disordered" evidence="6">
    <location>
        <begin position="1283"/>
        <end position="1345"/>
    </location>
</feature>
<proteinExistence type="inferred from homology"/>
<evidence type="ECO:0000256" key="1">
    <source>
        <dbReference type="ARBA" id="ARBA00006192"/>
    </source>
</evidence>
<feature type="region of interest" description="Disordered" evidence="6">
    <location>
        <begin position="1060"/>
        <end position="1087"/>
    </location>
</feature>
<organism evidence="7 8">
    <name type="scientific">Ascodesmis nigricans</name>
    <dbReference type="NCBI Taxonomy" id="341454"/>
    <lineage>
        <taxon>Eukaryota</taxon>
        <taxon>Fungi</taxon>
        <taxon>Dikarya</taxon>
        <taxon>Ascomycota</taxon>
        <taxon>Pezizomycotina</taxon>
        <taxon>Pezizomycetes</taxon>
        <taxon>Pezizales</taxon>
        <taxon>Ascodesmidaceae</taxon>
        <taxon>Ascodesmis</taxon>
    </lineage>
</organism>
<feature type="repeat" description="PPR" evidence="5">
    <location>
        <begin position="705"/>
        <end position="739"/>
    </location>
</feature>
<comment type="function">
    <text evidence="3">Regulates mitochondrial small subunit maturation by controlling 15S rRNA 5'-end processing. Localizes to the 5' precursor of the 15S rRNA in a position that is subsequently occupied by mS47 in the mature yeast mtSSU. Uses structure and sequence-specific RNA recognition, binding to a single-stranded region of the precursor and specifically recognizing bases -6 to -1. The exchange of Ccm1 for mS47 is coupled to the irreversible removal of precursor rRNA that is accompanied by conformational changes of the mitoribosomal proteins uS5m and mS26. These conformational changes signal completion of 5'-end rRNA processing through protection of the mature 5'-end of the 15S rRNA and stabilization of mS47. The removal of the 5' precursor together with the dissociation of Ccm1 may be catalyzed by the 5'-3' exoribonuclease Pet127. Involved in the specific removal of group I introns in mitochondrial encoded transcripts.</text>
</comment>
<accession>A0A4S2MS82</accession>
<evidence type="ECO:0000256" key="5">
    <source>
        <dbReference type="PROSITE-ProRule" id="PRU00708"/>
    </source>
</evidence>
<evidence type="ECO:0000256" key="2">
    <source>
        <dbReference type="ARBA" id="ARBA00022737"/>
    </source>
</evidence>